<organism evidence="2 3">
    <name type="scientific">Hyaloscypha hepaticicola</name>
    <dbReference type="NCBI Taxonomy" id="2082293"/>
    <lineage>
        <taxon>Eukaryota</taxon>
        <taxon>Fungi</taxon>
        <taxon>Dikarya</taxon>
        <taxon>Ascomycota</taxon>
        <taxon>Pezizomycotina</taxon>
        <taxon>Leotiomycetes</taxon>
        <taxon>Helotiales</taxon>
        <taxon>Hyaloscyphaceae</taxon>
        <taxon>Hyaloscypha</taxon>
    </lineage>
</organism>
<dbReference type="Pfam" id="PF09994">
    <property type="entry name" value="T6SS_Tle1-like_cat"/>
    <property type="match status" value="1"/>
</dbReference>
<dbReference type="OrthoDB" id="3057168at2759"/>
<dbReference type="InterPro" id="IPR018712">
    <property type="entry name" value="Tle1-like_cat"/>
</dbReference>
<evidence type="ECO:0000313" key="2">
    <source>
        <dbReference type="EMBL" id="PMD24196.1"/>
    </source>
</evidence>
<evidence type="ECO:0000313" key="3">
    <source>
        <dbReference type="Proteomes" id="UP000235672"/>
    </source>
</evidence>
<dbReference type="PANTHER" id="PTHR33840:SF1">
    <property type="entry name" value="TLE1 PHOSPHOLIPASE DOMAIN-CONTAINING PROTEIN"/>
    <property type="match status" value="1"/>
</dbReference>
<evidence type="ECO:0000259" key="1">
    <source>
        <dbReference type="Pfam" id="PF09994"/>
    </source>
</evidence>
<protein>
    <recommendedName>
        <fullName evidence="1">T6SS Phospholipase effector Tle1-like catalytic domain-containing protein</fullName>
    </recommendedName>
</protein>
<dbReference type="SUPFAM" id="SSF53474">
    <property type="entry name" value="alpha/beta-Hydrolases"/>
    <property type="match status" value="1"/>
</dbReference>
<name>A0A2J6QD76_9HELO</name>
<sequence>MSSSPAHVKKRLLLCCDGTWMDADDGYNKPTLIPYVPTGTLQVPSNVTRISRGLKRVGFDGTPQIIYYHSGVGTGPGIVDAIGGGLLGTGISENIREVYSFIAANYTPGDDIVLIGFSRGAFTSRSVAAMIGDIGLLTRNGMNQFYPIFKDWENFRNPDYKDIFPTIPFPNKPKGSNAAHEYRRRLEQENQTRVYDPDGVKIQIQAVAVWDTVGALGIPQISWLAKFGLPHSTKEYRFSDTNLDGNVRHAFQALALDEHRAPFSPAVWERMNMRKTTVDLRQVWFPGAHSNVGGGYDDQEIANISLAWMMDQLASIGVAFQENYIERIFADNVRYYYSDPKPAPTRLSNIFSRPPSKQWAIEPVYEKHKPVRPWGLGEVYESETGLYKISGKMIRTPGMYTRADPDTGVPTDEYMTHTNERIHRCVRIRLELEGLDLDDRGTYKATALLRKGLWRLVQTRSRIEDPIPWNASWGPEAPAPAGPPEERRWVWQYNGPEEDAPPERILVEEPLGPYERQLILLNKGELATLAH</sequence>
<reference evidence="2 3" key="1">
    <citation type="submission" date="2016-05" db="EMBL/GenBank/DDBJ databases">
        <title>A degradative enzymes factory behind the ericoid mycorrhizal symbiosis.</title>
        <authorList>
            <consortium name="DOE Joint Genome Institute"/>
            <person name="Martino E."/>
            <person name="Morin E."/>
            <person name="Grelet G."/>
            <person name="Kuo A."/>
            <person name="Kohler A."/>
            <person name="Daghino S."/>
            <person name="Barry K."/>
            <person name="Choi C."/>
            <person name="Cichocki N."/>
            <person name="Clum A."/>
            <person name="Copeland A."/>
            <person name="Hainaut M."/>
            <person name="Haridas S."/>
            <person name="Labutti K."/>
            <person name="Lindquist E."/>
            <person name="Lipzen A."/>
            <person name="Khouja H.-R."/>
            <person name="Murat C."/>
            <person name="Ohm R."/>
            <person name="Olson A."/>
            <person name="Spatafora J."/>
            <person name="Veneault-Fourrey C."/>
            <person name="Henrissat B."/>
            <person name="Grigoriev I."/>
            <person name="Martin F."/>
            <person name="Perotto S."/>
        </authorList>
    </citation>
    <scope>NUCLEOTIDE SEQUENCE [LARGE SCALE GENOMIC DNA]</scope>
    <source>
        <strain evidence="2 3">UAMH 7357</strain>
    </source>
</reference>
<feature type="domain" description="T6SS Phospholipase effector Tle1-like catalytic" evidence="1">
    <location>
        <begin position="10"/>
        <end position="312"/>
    </location>
</feature>
<dbReference type="InterPro" id="IPR029058">
    <property type="entry name" value="AB_hydrolase_fold"/>
</dbReference>
<proteinExistence type="predicted"/>
<keyword evidence="3" id="KW-1185">Reference proteome</keyword>
<dbReference type="PANTHER" id="PTHR33840">
    <property type="match status" value="1"/>
</dbReference>
<dbReference type="AlphaFoldDB" id="A0A2J6QD76"/>
<dbReference type="Proteomes" id="UP000235672">
    <property type="component" value="Unassembled WGS sequence"/>
</dbReference>
<accession>A0A2J6QD76</accession>
<dbReference type="STRING" id="1745343.A0A2J6QD76"/>
<gene>
    <name evidence="2" type="ORF">NA56DRAFT_669347</name>
</gene>
<dbReference type="EMBL" id="KZ613473">
    <property type="protein sequence ID" value="PMD24196.1"/>
    <property type="molecule type" value="Genomic_DNA"/>
</dbReference>